<gene>
    <name evidence="3" type="ORF">MNOR_LOCUS2204</name>
</gene>
<accession>A0AAV2PNX9</accession>
<feature type="non-terminal residue" evidence="3">
    <location>
        <position position="1"/>
    </location>
</feature>
<proteinExistence type="predicted"/>
<dbReference type="AlphaFoldDB" id="A0AAV2PNX9"/>
<reference evidence="3 4" key="1">
    <citation type="submission" date="2024-05" db="EMBL/GenBank/DDBJ databases">
        <authorList>
            <person name="Wallberg A."/>
        </authorList>
    </citation>
    <scope>NUCLEOTIDE SEQUENCE [LARGE SCALE GENOMIC DNA]</scope>
</reference>
<name>A0AAV2PNX9_MEGNR</name>
<sequence>GVMVAGSNSSSSSSSRSSGNTSSSILKLLVLLSTVALLVTQAQAGLDCRKFVFAPQCRGIIAKRTPTDKHTTMRQWDIAQYRAAAAALAARPEMQEDIYGPASYDDVSADEDQDRDHMAVVRENSDASLQVPSYVYSILERRLHNIRK</sequence>
<dbReference type="Proteomes" id="UP001497623">
    <property type="component" value="Unassembled WGS sequence"/>
</dbReference>
<evidence type="ECO:0000256" key="2">
    <source>
        <dbReference type="SAM" id="SignalP"/>
    </source>
</evidence>
<evidence type="ECO:0000313" key="4">
    <source>
        <dbReference type="Proteomes" id="UP001497623"/>
    </source>
</evidence>
<keyword evidence="4" id="KW-1185">Reference proteome</keyword>
<evidence type="ECO:0000313" key="3">
    <source>
        <dbReference type="EMBL" id="CAL4061554.1"/>
    </source>
</evidence>
<organism evidence="3 4">
    <name type="scientific">Meganyctiphanes norvegica</name>
    <name type="common">Northern krill</name>
    <name type="synonym">Thysanopoda norvegica</name>
    <dbReference type="NCBI Taxonomy" id="48144"/>
    <lineage>
        <taxon>Eukaryota</taxon>
        <taxon>Metazoa</taxon>
        <taxon>Ecdysozoa</taxon>
        <taxon>Arthropoda</taxon>
        <taxon>Crustacea</taxon>
        <taxon>Multicrustacea</taxon>
        <taxon>Malacostraca</taxon>
        <taxon>Eumalacostraca</taxon>
        <taxon>Eucarida</taxon>
        <taxon>Euphausiacea</taxon>
        <taxon>Euphausiidae</taxon>
        <taxon>Meganyctiphanes</taxon>
    </lineage>
</organism>
<dbReference type="EMBL" id="CAXKWB010000649">
    <property type="protein sequence ID" value="CAL4061554.1"/>
    <property type="molecule type" value="Genomic_DNA"/>
</dbReference>
<keyword evidence="2" id="KW-0732">Signal</keyword>
<feature type="region of interest" description="Disordered" evidence="1">
    <location>
        <begin position="1"/>
        <end position="20"/>
    </location>
</feature>
<comment type="caution">
    <text evidence="3">The sequence shown here is derived from an EMBL/GenBank/DDBJ whole genome shotgun (WGS) entry which is preliminary data.</text>
</comment>
<feature type="signal peptide" evidence="2">
    <location>
        <begin position="1"/>
        <end position="44"/>
    </location>
</feature>
<evidence type="ECO:0000256" key="1">
    <source>
        <dbReference type="SAM" id="MobiDB-lite"/>
    </source>
</evidence>
<feature type="chain" id="PRO_5043988058" evidence="2">
    <location>
        <begin position="45"/>
        <end position="148"/>
    </location>
</feature>
<protein>
    <submittedName>
        <fullName evidence="3">Uncharacterized protein</fullName>
    </submittedName>
</protein>